<name>A0ABP7P0X8_9BACT</name>
<proteinExistence type="predicted"/>
<dbReference type="SUPFAM" id="SSF74653">
    <property type="entry name" value="TolA/TonB C-terminal domain"/>
    <property type="match status" value="1"/>
</dbReference>
<evidence type="ECO:0000313" key="2">
    <source>
        <dbReference type="EMBL" id="GAA3957849.1"/>
    </source>
</evidence>
<dbReference type="Pfam" id="PF13490">
    <property type="entry name" value="zf-HC2"/>
    <property type="match status" value="1"/>
</dbReference>
<evidence type="ECO:0000313" key="3">
    <source>
        <dbReference type="Proteomes" id="UP001501556"/>
    </source>
</evidence>
<protein>
    <recommendedName>
        <fullName evidence="1">TonB C-terminal domain-containing protein</fullName>
    </recommendedName>
</protein>
<reference evidence="3" key="1">
    <citation type="journal article" date="2019" name="Int. J. Syst. Evol. Microbiol.">
        <title>The Global Catalogue of Microorganisms (GCM) 10K type strain sequencing project: providing services to taxonomists for standard genome sequencing and annotation.</title>
        <authorList>
            <consortium name="The Broad Institute Genomics Platform"/>
            <consortium name="The Broad Institute Genome Sequencing Center for Infectious Disease"/>
            <person name="Wu L."/>
            <person name="Ma J."/>
        </authorList>
    </citation>
    <scope>NUCLEOTIDE SEQUENCE [LARGE SCALE GENOMIC DNA]</scope>
    <source>
        <strain evidence="3">JCM 17217</strain>
    </source>
</reference>
<feature type="domain" description="TonB C-terminal" evidence="1">
    <location>
        <begin position="317"/>
        <end position="404"/>
    </location>
</feature>
<dbReference type="Proteomes" id="UP001501556">
    <property type="component" value="Unassembled WGS sequence"/>
</dbReference>
<dbReference type="Gene3D" id="3.30.1150.10">
    <property type="match status" value="1"/>
</dbReference>
<sequence>MSPADSPFAQLPAPGPHPATAELRAYAAGRLGPEDEHRIEAHTLDCERCADVVAGFAMTDPATTDQAVADLRTRLQARVGPAEPVPVAGGWAWPRIAAAAALLGAVASGIWSWEHYAPAPSTARLETTSPVAPAPSTIPSGSPTPAQIPEIAAAEVPAATAVPQATDALVASTTPASARPADYAAVMQAPVPRRRALGRVARPAAQPATEPADRFGFSNQESEMAANEAAAEAADMPVPTAAPTAASSAAGVALQSAPALVEPTAADTLAHDNAVRLSRQFAQAKSGINNLAADNAARVAATPMPTAPAINPAPVGGTPAFREYLRREAAGFEPEDGASRLSGLVRLQFTVGADGKVSTLKVLRGLRADYDAEALRMVCEGPAWQPGIASGRRAPLPVEITVPF</sequence>
<dbReference type="Pfam" id="PF03544">
    <property type="entry name" value="TonB_C"/>
    <property type="match status" value="1"/>
</dbReference>
<accession>A0ABP7P0X8</accession>
<dbReference type="RefSeq" id="WP_345119908.1">
    <property type="nucleotide sequence ID" value="NZ_BAABDI010000001.1"/>
</dbReference>
<dbReference type="InterPro" id="IPR041916">
    <property type="entry name" value="Anti_sigma_zinc_sf"/>
</dbReference>
<dbReference type="InterPro" id="IPR037682">
    <property type="entry name" value="TonB_C"/>
</dbReference>
<evidence type="ECO:0000259" key="1">
    <source>
        <dbReference type="PROSITE" id="PS52015"/>
    </source>
</evidence>
<dbReference type="PROSITE" id="PS52015">
    <property type="entry name" value="TONB_CTD"/>
    <property type="match status" value="1"/>
</dbReference>
<dbReference type="Gene3D" id="1.10.10.1320">
    <property type="entry name" value="Anti-sigma factor, zinc-finger domain"/>
    <property type="match status" value="1"/>
</dbReference>
<keyword evidence="3" id="KW-1185">Reference proteome</keyword>
<comment type="caution">
    <text evidence="2">The sequence shown here is derived from an EMBL/GenBank/DDBJ whole genome shotgun (WGS) entry which is preliminary data.</text>
</comment>
<dbReference type="InterPro" id="IPR027383">
    <property type="entry name" value="Znf_put"/>
</dbReference>
<organism evidence="2 3">
    <name type="scientific">Hymenobacter antarcticus</name>
    <dbReference type="NCBI Taxonomy" id="486270"/>
    <lineage>
        <taxon>Bacteria</taxon>
        <taxon>Pseudomonadati</taxon>
        <taxon>Bacteroidota</taxon>
        <taxon>Cytophagia</taxon>
        <taxon>Cytophagales</taxon>
        <taxon>Hymenobacteraceae</taxon>
        <taxon>Hymenobacter</taxon>
    </lineage>
</organism>
<gene>
    <name evidence="2" type="ORF">GCM10022407_01520</name>
</gene>
<dbReference type="EMBL" id="BAABDI010000001">
    <property type="protein sequence ID" value="GAA3957849.1"/>
    <property type="molecule type" value="Genomic_DNA"/>
</dbReference>